<dbReference type="PANTHER" id="PTHR15565">
    <property type="entry name" value="AATF PROTEIN APOPTOSIS ANTAGONIZING TRANSCRIPTION FACTOR"/>
    <property type="match status" value="1"/>
</dbReference>
<dbReference type="EMBL" id="VSRR010053086">
    <property type="protein sequence ID" value="MPC80125.1"/>
    <property type="molecule type" value="Genomic_DNA"/>
</dbReference>
<feature type="domain" description="Apoptosis-antagonizing transcription factor C-terminal" evidence="1">
    <location>
        <begin position="38"/>
        <end position="91"/>
    </location>
</feature>
<sequence>MSGTTRGATYHVLGRPRDATKVEDVEYDTEIFDDTDFYTRSLEDVLKAKVSLSDNMTDVSRKWIEIQNLRRKAKKKVDKKASKGRKIRYEVSLGVHLSY</sequence>
<accession>A0A5B7ID45</accession>
<dbReference type="PANTHER" id="PTHR15565:SF0">
    <property type="entry name" value="PROTEIN AATF"/>
    <property type="match status" value="1"/>
</dbReference>
<reference evidence="2 3" key="1">
    <citation type="submission" date="2019-05" db="EMBL/GenBank/DDBJ databases">
        <title>Another draft genome of Portunus trituberculatus and its Hox gene families provides insights of decapod evolution.</title>
        <authorList>
            <person name="Jeong J.-H."/>
            <person name="Song I."/>
            <person name="Kim S."/>
            <person name="Choi T."/>
            <person name="Kim D."/>
            <person name="Ryu S."/>
            <person name="Kim W."/>
        </authorList>
    </citation>
    <scope>NUCLEOTIDE SEQUENCE [LARGE SCALE GENOMIC DNA]</scope>
    <source>
        <tissue evidence="2">Muscle</tissue>
    </source>
</reference>
<keyword evidence="3" id="KW-1185">Reference proteome</keyword>
<name>A0A5B7ID45_PORTR</name>
<proteinExistence type="predicted"/>
<dbReference type="Proteomes" id="UP000324222">
    <property type="component" value="Unassembled WGS sequence"/>
</dbReference>
<evidence type="ECO:0000259" key="1">
    <source>
        <dbReference type="Pfam" id="PF08164"/>
    </source>
</evidence>
<dbReference type="AlphaFoldDB" id="A0A5B7ID45"/>
<dbReference type="InterPro" id="IPR039223">
    <property type="entry name" value="AATF/Bfr2"/>
</dbReference>
<gene>
    <name evidence="2" type="primary">Aatf_0</name>
    <name evidence="2" type="ORF">E2C01_074693</name>
</gene>
<dbReference type="OrthoDB" id="5783963at2759"/>
<evidence type="ECO:0000313" key="2">
    <source>
        <dbReference type="EMBL" id="MPC80125.1"/>
    </source>
</evidence>
<organism evidence="2 3">
    <name type="scientific">Portunus trituberculatus</name>
    <name type="common">Swimming crab</name>
    <name type="synonym">Neptunus trituberculatus</name>
    <dbReference type="NCBI Taxonomy" id="210409"/>
    <lineage>
        <taxon>Eukaryota</taxon>
        <taxon>Metazoa</taxon>
        <taxon>Ecdysozoa</taxon>
        <taxon>Arthropoda</taxon>
        <taxon>Crustacea</taxon>
        <taxon>Multicrustacea</taxon>
        <taxon>Malacostraca</taxon>
        <taxon>Eumalacostraca</taxon>
        <taxon>Eucarida</taxon>
        <taxon>Decapoda</taxon>
        <taxon>Pleocyemata</taxon>
        <taxon>Brachyura</taxon>
        <taxon>Eubrachyura</taxon>
        <taxon>Portunoidea</taxon>
        <taxon>Portunidae</taxon>
        <taxon>Portuninae</taxon>
        <taxon>Portunus</taxon>
    </lineage>
</organism>
<protein>
    <submittedName>
        <fullName evidence="2">Protein Aatf</fullName>
    </submittedName>
</protein>
<evidence type="ECO:0000313" key="3">
    <source>
        <dbReference type="Proteomes" id="UP000324222"/>
    </source>
</evidence>
<dbReference type="InterPro" id="IPR012617">
    <property type="entry name" value="AATF_C"/>
</dbReference>
<dbReference type="Pfam" id="PF08164">
    <property type="entry name" value="TRAUB"/>
    <property type="match status" value="1"/>
</dbReference>
<comment type="caution">
    <text evidence="2">The sequence shown here is derived from an EMBL/GenBank/DDBJ whole genome shotgun (WGS) entry which is preliminary data.</text>
</comment>
<dbReference type="GO" id="GO:0005730">
    <property type="term" value="C:nucleolus"/>
    <property type="evidence" value="ECO:0007669"/>
    <property type="project" value="TreeGrafter"/>
</dbReference>